<evidence type="ECO:0000313" key="3">
    <source>
        <dbReference type="Proteomes" id="UP000029435"/>
    </source>
</evidence>
<accession>A0A0M2EXF1</accession>
<gene>
    <name evidence="2" type="ORF">KU74_20300</name>
</gene>
<dbReference type="AlphaFoldDB" id="A0A0M2EXF1"/>
<dbReference type="RefSeq" id="WP_039317685.1">
    <property type="nucleotide sequence ID" value="NZ_JACGFM010000015.1"/>
</dbReference>
<dbReference type="Gene3D" id="2.60.120.380">
    <property type="match status" value="1"/>
</dbReference>
<sequence length="492" mass="52684">MKYHSLNLYLAAAGLAFCMGSAIAETSVSVEVKDIGKLQKKGTVSVFDAPNSIQAHAASNYKFHKAENEGVVVIAPNAPAAQADAKSAQKKPLSSSQALANDSSFTPLCPTLAVNSIYTLDGLQSGGSACYHFEITQRAKTTAFVVGMSPETDIALSLMRDDGQNNVTAINYSNQAGNADEATLDLTPPGHYYWFMEANTADGSAFNFGAIVNANIDAYELNDIPSLAFSLPDGLNRIAGNSDSDSDADYYAFTAIRGQQVLLRFDGVTSGTNNNWLLAYSANGGNSWITSNTGQEITIVPTQPNEKILVRVLPNPSKLPTVSQLYILSLGSKIAGFTSSVEGESTVLRIPNAAPTAYGFMTTQAYRDVTWRVRMTDSTGVGIPNIKADLYLDQRESNGELVFDESNRHSITTNSNGDASGTVKLDACQADYTTQFQDYSLGYINTWRTTYDVGGWKIAVAAQDDVGVGGKNSTHVTFGHICKHTLLKSVKS</sequence>
<proteinExistence type="predicted"/>
<feature type="signal peptide" evidence="1">
    <location>
        <begin position="1"/>
        <end position="24"/>
    </location>
</feature>
<evidence type="ECO:0000256" key="1">
    <source>
        <dbReference type="SAM" id="SignalP"/>
    </source>
</evidence>
<comment type="caution">
    <text evidence="2">The sequence shown here is derived from an EMBL/GenBank/DDBJ whole genome shotgun (WGS) entry which is preliminary data.</text>
</comment>
<dbReference type="OrthoDB" id="5901060at2"/>
<protein>
    <submittedName>
        <fullName evidence="2">Uncharacterized protein</fullName>
    </submittedName>
</protein>
<feature type="chain" id="PRO_5005632613" evidence="1">
    <location>
        <begin position="25"/>
        <end position="492"/>
    </location>
</feature>
<organism evidence="2 3">
    <name type="scientific">Pectobacterium brasiliense</name>
    <dbReference type="NCBI Taxonomy" id="180957"/>
    <lineage>
        <taxon>Bacteria</taxon>
        <taxon>Pseudomonadati</taxon>
        <taxon>Pseudomonadota</taxon>
        <taxon>Gammaproteobacteria</taxon>
        <taxon>Enterobacterales</taxon>
        <taxon>Pectobacteriaceae</taxon>
        <taxon>Pectobacterium</taxon>
    </lineage>
</organism>
<dbReference type="Proteomes" id="UP000029435">
    <property type="component" value="Unassembled WGS sequence"/>
</dbReference>
<name>A0A0M2EXF1_9GAMM</name>
<evidence type="ECO:0000313" key="2">
    <source>
        <dbReference type="EMBL" id="KGA31691.1"/>
    </source>
</evidence>
<keyword evidence="1" id="KW-0732">Signal</keyword>
<reference evidence="2 3" key="1">
    <citation type="submission" date="2014-08" db="EMBL/GenBank/DDBJ databases">
        <title>Genome sequences of NCPPB Pectobacterium isolates.</title>
        <authorList>
            <person name="Glover R.H."/>
            <person name="Sapp M."/>
            <person name="Elphinstone J."/>
        </authorList>
    </citation>
    <scope>NUCLEOTIDE SEQUENCE [LARGE SCALE GENOMIC DNA]</scope>
    <source>
        <strain evidence="2 3">LMG 21372</strain>
    </source>
</reference>
<dbReference type="EMBL" id="JQOD01000009">
    <property type="protein sequence ID" value="KGA31691.1"/>
    <property type="molecule type" value="Genomic_DNA"/>
</dbReference>